<evidence type="ECO:0000313" key="2">
    <source>
        <dbReference type="EMBL" id="SDG48877.1"/>
    </source>
</evidence>
<feature type="signal peptide" evidence="1">
    <location>
        <begin position="1"/>
        <end position="30"/>
    </location>
</feature>
<reference evidence="2 3" key="1">
    <citation type="submission" date="2016-10" db="EMBL/GenBank/DDBJ databases">
        <authorList>
            <person name="de Groot N.N."/>
        </authorList>
    </citation>
    <scope>NUCLEOTIDE SEQUENCE [LARGE SCALE GENOMIC DNA]</scope>
    <source>
        <strain evidence="2 3">LMG 2247</strain>
    </source>
</reference>
<dbReference type="EMBL" id="FNCJ01000003">
    <property type="protein sequence ID" value="SDG48877.1"/>
    <property type="molecule type" value="Genomic_DNA"/>
</dbReference>
<organism evidence="2 3">
    <name type="scientific">Paraburkholderia phenazinium</name>
    <dbReference type="NCBI Taxonomy" id="60549"/>
    <lineage>
        <taxon>Bacteria</taxon>
        <taxon>Pseudomonadati</taxon>
        <taxon>Pseudomonadota</taxon>
        <taxon>Betaproteobacteria</taxon>
        <taxon>Burkholderiales</taxon>
        <taxon>Burkholderiaceae</taxon>
        <taxon>Paraburkholderia</taxon>
    </lineage>
</organism>
<dbReference type="AlphaFoldDB" id="A0A1G7UN21"/>
<proteinExistence type="predicted"/>
<dbReference type="Pfam" id="PF19476">
    <property type="entry name" value="DUF6013"/>
    <property type="match status" value="1"/>
</dbReference>
<dbReference type="OrthoDB" id="9001316at2"/>
<name>A0A1G7UN21_9BURK</name>
<evidence type="ECO:0000256" key="1">
    <source>
        <dbReference type="SAM" id="SignalP"/>
    </source>
</evidence>
<dbReference type="InterPro" id="IPR046055">
    <property type="entry name" value="DUF6013"/>
</dbReference>
<dbReference type="RefSeq" id="WP_090683817.1">
    <property type="nucleotide sequence ID" value="NZ_CADERL010000005.1"/>
</dbReference>
<protein>
    <submittedName>
        <fullName evidence="2">Uncharacterized protein</fullName>
    </submittedName>
</protein>
<keyword evidence="1" id="KW-0732">Signal</keyword>
<dbReference type="PROSITE" id="PS51257">
    <property type="entry name" value="PROKAR_LIPOPROTEIN"/>
    <property type="match status" value="1"/>
</dbReference>
<evidence type="ECO:0000313" key="3">
    <source>
        <dbReference type="Proteomes" id="UP000199706"/>
    </source>
</evidence>
<gene>
    <name evidence="2" type="ORF">SAMN05216466_103528</name>
</gene>
<dbReference type="Proteomes" id="UP000199706">
    <property type="component" value="Unassembled WGS sequence"/>
</dbReference>
<feature type="chain" id="PRO_5011660849" evidence="1">
    <location>
        <begin position="31"/>
        <end position="186"/>
    </location>
</feature>
<sequence>MSPCFRLSAVSAAVSIVASLACTLAPLAHAVTPITVTSQAAPDGPIRYTVKVTSKEFGNAQETRTIRSGESDDFTWKTTPPGSPVAAVEQCPNYDSLPLDTNGTVLRQTQIRFAPVVADDGTATVQMSFQALSPHGTKSVTHAGKTLKCPNDVRISQIVRFTMPTNGSTKTLTLTDGTQVAVSAKR</sequence>
<accession>A0A1G7UN21</accession>